<dbReference type="InterPro" id="IPR024775">
    <property type="entry name" value="DinB-like"/>
</dbReference>
<dbReference type="Gene3D" id="1.20.120.450">
    <property type="entry name" value="dinb family like domain"/>
    <property type="match status" value="1"/>
</dbReference>
<dbReference type="InterPro" id="IPR034660">
    <property type="entry name" value="DinB/YfiT-like"/>
</dbReference>
<dbReference type="AlphaFoldDB" id="A0A077LUW4"/>
<reference evidence="2 3" key="1">
    <citation type="journal article" date="2013" name="ISME J.">
        <title>A metabolic model for members of the genus Tetrasphaera involved in enhanced biological phosphorus removal.</title>
        <authorList>
            <person name="Kristiansen R."/>
            <person name="Nguyen H.T.T."/>
            <person name="Saunders A.M."/>
            <person name="Nielsen J.L."/>
            <person name="Wimmer R."/>
            <person name="Le V.Q."/>
            <person name="McIlroy S.J."/>
            <person name="Petrovski S."/>
            <person name="Seviour R.J."/>
            <person name="Calteau A."/>
            <person name="Nielsen K.L."/>
            <person name="Nielsen P.H."/>
        </authorList>
    </citation>
    <scope>NUCLEOTIDE SEQUENCE [LARGE SCALE GENOMIC DNA]</scope>
    <source>
        <strain evidence="2 3">T1-X7</strain>
    </source>
</reference>
<dbReference type="EMBL" id="CAJB01000130">
    <property type="protein sequence ID" value="CCH77693.1"/>
    <property type="molecule type" value="Genomic_DNA"/>
</dbReference>
<dbReference type="RefSeq" id="WP_048554616.1">
    <property type="nucleotide sequence ID" value="NZ_HF570958.1"/>
</dbReference>
<keyword evidence="3" id="KW-1185">Reference proteome</keyword>
<feature type="domain" description="DinB-like" evidence="1">
    <location>
        <begin position="17"/>
        <end position="167"/>
    </location>
</feature>
<protein>
    <recommendedName>
        <fullName evidence="1">DinB-like domain-containing protein</fullName>
    </recommendedName>
</protein>
<comment type="caution">
    <text evidence="2">The sequence shown here is derived from an EMBL/GenBank/DDBJ whole genome shotgun (WGS) entry which is preliminary data.</text>
</comment>
<gene>
    <name evidence="2" type="ORF">BN12_2150004</name>
</gene>
<dbReference type="NCBIfam" id="NF047843">
    <property type="entry name" value="MST_Rv0443"/>
    <property type="match status" value="1"/>
</dbReference>
<dbReference type="Proteomes" id="UP000035721">
    <property type="component" value="Unassembled WGS sequence"/>
</dbReference>
<proteinExistence type="predicted"/>
<evidence type="ECO:0000259" key="1">
    <source>
        <dbReference type="Pfam" id="PF12867"/>
    </source>
</evidence>
<dbReference type="Pfam" id="PF12867">
    <property type="entry name" value="DinB_2"/>
    <property type="match status" value="1"/>
</dbReference>
<organism evidence="2 3">
    <name type="scientific">Nostocoides japonicum T1-X7</name>
    <dbReference type="NCBI Taxonomy" id="1194083"/>
    <lineage>
        <taxon>Bacteria</taxon>
        <taxon>Bacillati</taxon>
        <taxon>Actinomycetota</taxon>
        <taxon>Actinomycetes</taxon>
        <taxon>Micrococcales</taxon>
        <taxon>Intrasporangiaceae</taxon>
        <taxon>Nostocoides</taxon>
    </lineage>
</organism>
<dbReference type="OrthoDB" id="2363925at2"/>
<sequence>MSETTPTAVDVLLDAFGRIPDLLHDVVDGIDPGLLLRQPEIDGVRNNSIGWIVWHIGRMEDAQVADLAGSAEVHASGGWGERLGVPYPASTHGYGMSADDVSRFSVASADLLTAYYDAVHARTVEVVRGLDGSELSRIVDERWDPPVTALVRLVSVADDAAQHAGQAAYVKGLLGA</sequence>
<dbReference type="STRING" id="1194083.BN12_2150004"/>
<name>A0A077LUW4_9MICO</name>
<accession>A0A077LUW4</accession>
<dbReference type="SUPFAM" id="SSF109854">
    <property type="entry name" value="DinB/YfiT-like putative metalloenzymes"/>
    <property type="match status" value="1"/>
</dbReference>
<evidence type="ECO:0000313" key="3">
    <source>
        <dbReference type="Proteomes" id="UP000035721"/>
    </source>
</evidence>
<evidence type="ECO:0000313" key="2">
    <source>
        <dbReference type="EMBL" id="CCH77693.1"/>
    </source>
</evidence>